<dbReference type="InterPro" id="IPR001841">
    <property type="entry name" value="Znf_RING"/>
</dbReference>
<dbReference type="GO" id="GO:0008270">
    <property type="term" value="F:zinc ion binding"/>
    <property type="evidence" value="ECO:0007669"/>
    <property type="project" value="UniProtKB-KW"/>
</dbReference>
<keyword evidence="6" id="KW-1185">Reference proteome</keyword>
<feature type="domain" description="RING-type" evidence="4">
    <location>
        <begin position="36"/>
        <end position="77"/>
    </location>
</feature>
<keyword evidence="2" id="KW-0175">Coiled coil</keyword>
<dbReference type="OrthoDB" id="2395307at2759"/>
<protein>
    <recommendedName>
        <fullName evidence="4">RING-type domain-containing protein</fullName>
    </recommendedName>
</protein>
<evidence type="ECO:0000256" key="1">
    <source>
        <dbReference type="PROSITE-ProRule" id="PRU00175"/>
    </source>
</evidence>
<keyword evidence="1" id="KW-0479">Metal-binding</keyword>
<name>A0A397G8Q0_9GLOM</name>
<evidence type="ECO:0000256" key="3">
    <source>
        <dbReference type="SAM" id="MobiDB-lite"/>
    </source>
</evidence>
<proteinExistence type="predicted"/>
<sequence length="411" mass="47353">MSTNISCLETFALNILKDSSPEKIASGINIPEVDSCSLCNQELFLFEIKKPFTILACGHIYHRDCIETSIKKRSICPKPDCKKKVESTVDSMPGSQNINDLMDISPTLFNDPQLYESSPQKKRASESVSVRETTTKKIKKADGRKDKDYPMLKKLIEELKSSNSSSSTASQTEYITRPGNFTDLYDAIIKAEERIGSTNQEVIRAYFLFRKKLEEKLAEYIKTNKERKAQRLLTKEVSAQLPSDLSKNAVEKRIERARKIYDLFTTIGEDKIERVKSYSALRISKLSWDEIDAIVEKFEEAEERIGSTNQEVIRAYFLFRKKLEEKLAEYIKTNKERKAQRLLTKEVSAQLPSDLSKNAVEKRIERTRKIYDLFTTIGEDKIERVKSYSALRISKLSWDEIDAIVEKFEEV</sequence>
<dbReference type="InterPro" id="IPR013083">
    <property type="entry name" value="Znf_RING/FYVE/PHD"/>
</dbReference>
<organism evidence="5 6">
    <name type="scientific">Diversispora epigaea</name>
    <dbReference type="NCBI Taxonomy" id="1348612"/>
    <lineage>
        <taxon>Eukaryota</taxon>
        <taxon>Fungi</taxon>
        <taxon>Fungi incertae sedis</taxon>
        <taxon>Mucoromycota</taxon>
        <taxon>Glomeromycotina</taxon>
        <taxon>Glomeromycetes</taxon>
        <taxon>Diversisporales</taxon>
        <taxon>Diversisporaceae</taxon>
        <taxon>Diversispora</taxon>
    </lineage>
</organism>
<keyword evidence="1" id="KW-0863">Zinc-finger</keyword>
<evidence type="ECO:0000256" key="2">
    <source>
        <dbReference type="SAM" id="Coils"/>
    </source>
</evidence>
<feature type="coiled-coil region" evidence="2">
    <location>
        <begin position="291"/>
        <end position="340"/>
    </location>
</feature>
<accession>A0A397G8Q0</accession>
<dbReference type="Gene3D" id="3.30.40.10">
    <property type="entry name" value="Zinc/RING finger domain, C3HC4 (zinc finger)"/>
    <property type="match status" value="1"/>
</dbReference>
<feature type="region of interest" description="Disordered" evidence="3">
    <location>
        <begin position="115"/>
        <end position="143"/>
    </location>
</feature>
<evidence type="ECO:0000259" key="4">
    <source>
        <dbReference type="PROSITE" id="PS50089"/>
    </source>
</evidence>
<dbReference type="PROSITE" id="PS50089">
    <property type="entry name" value="ZF_RING_2"/>
    <property type="match status" value="1"/>
</dbReference>
<comment type="caution">
    <text evidence="5">The sequence shown here is derived from an EMBL/GenBank/DDBJ whole genome shotgun (WGS) entry which is preliminary data.</text>
</comment>
<dbReference type="AlphaFoldDB" id="A0A397G8Q0"/>
<keyword evidence="1" id="KW-0862">Zinc</keyword>
<evidence type="ECO:0000313" key="5">
    <source>
        <dbReference type="EMBL" id="RHZ44460.1"/>
    </source>
</evidence>
<dbReference type="Proteomes" id="UP000266861">
    <property type="component" value="Unassembled WGS sequence"/>
</dbReference>
<evidence type="ECO:0000313" key="6">
    <source>
        <dbReference type="Proteomes" id="UP000266861"/>
    </source>
</evidence>
<dbReference type="SUPFAM" id="SSF57850">
    <property type="entry name" value="RING/U-box"/>
    <property type="match status" value="1"/>
</dbReference>
<reference evidence="5 6" key="1">
    <citation type="submission" date="2018-08" db="EMBL/GenBank/DDBJ databases">
        <title>Genome and evolution of the arbuscular mycorrhizal fungus Diversispora epigaea (formerly Glomus versiforme) and its bacterial endosymbionts.</title>
        <authorList>
            <person name="Sun X."/>
            <person name="Fei Z."/>
            <person name="Harrison M."/>
        </authorList>
    </citation>
    <scope>NUCLEOTIDE SEQUENCE [LARGE SCALE GENOMIC DNA]</scope>
    <source>
        <strain evidence="5 6">IT104</strain>
    </source>
</reference>
<gene>
    <name evidence="5" type="ORF">Glove_724g29</name>
</gene>
<dbReference type="EMBL" id="PQFF01000572">
    <property type="protein sequence ID" value="RHZ44460.1"/>
    <property type="molecule type" value="Genomic_DNA"/>
</dbReference>